<keyword evidence="2" id="KW-0732">Signal</keyword>
<name>A0A1H0NQQ3_9BURK</name>
<sequence length="231" mass="24193">MMATERRHRSPFRTGTLFFLAFSLAIACGEAPAKPKAASKSRAAAKARKATKPRAPAPAAVSQGDPLSSRVGVVDASAPGAARLALASGSTAIPSGSLHYLSLAPAAKAPECCIRPQAAVPPRDVAILRFDGDNSQLAAEHTAQFTQAPGESFMGLALQGKATVTRASDQRLFLQWPDRKVSVRVDHCVSGEAMHVRIADSAGPGQWQPAAYYYLPLAVPAQPDCPVDEAP</sequence>
<feature type="signal peptide" evidence="2">
    <location>
        <begin position="1"/>
        <end position="27"/>
    </location>
</feature>
<dbReference type="Proteomes" id="UP000199317">
    <property type="component" value="Unassembled WGS sequence"/>
</dbReference>
<gene>
    <name evidence="3" type="ORF">SAMN04489708_105108</name>
</gene>
<dbReference type="RefSeq" id="WP_092832837.1">
    <property type="nucleotide sequence ID" value="NZ_FNJL01000005.1"/>
</dbReference>
<feature type="region of interest" description="Disordered" evidence="1">
    <location>
        <begin position="37"/>
        <end position="66"/>
    </location>
</feature>
<dbReference type="OrthoDB" id="8821338at2"/>
<evidence type="ECO:0008006" key="5">
    <source>
        <dbReference type="Google" id="ProtNLM"/>
    </source>
</evidence>
<proteinExistence type="predicted"/>
<organism evidence="3 4">
    <name type="scientific">Paracidovorax cattleyae</name>
    <dbReference type="NCBI Taxonomy" id="80868"/>
    <lineage>
        <taxon>Bacteria</taxon>
        <taxon>Pseudomonadati</taxon>
        <taxon>Pseudomonadota</taxon>
        <taxon>Betaproteobacteria</taxon>
        <taxon>Burkholderiales</taxon>
        <taxon>Comamonadaceae</taxon>
        <taxon>Paracidovorax</taxon>
    </lineage>
</organism>
<feature type="compositionally biased region" description="Basic residues" evidence="1">
    <location>
        <begin position="37"/>
        <end position="52"/>
    </location>
</feature>
<dbReference type="PROSITE" id="PS51257">
    <property type="entry name" value="PROKAR_LIPOPROTEIN"/>
    <property type="match status" value="1"/>
</dbReference>
<reference evidence="4" key="1">
    <citation type="submission" date="2016-10" db="EMBL/GenBank/DDBJ databases">
        <authorList>
            <person name="Varghese N."/>
            <person name="Submissions S."/>
        </authorList>
    </citation>
    <scope>NUCLEOTIDE SEQUENCE [LARGE SCALE GENOMIC DNA]</scope>
    <source>
        <strain evidence="4">DSM 17101</strain>
    </source>
</reference>
<dbReference type="EMBL" id="FNJL01000005">
    <property type="protein sequence ID" value="SDO94886.1"/>
    <property type="molecule type" value="Genomic_DNA"/>
</dbReference>
<evidence type="ECO:0000256" key="1">
    <source>
        <dbReference type="SAM" id="MobiDB-lite"/>
    </source>
</evidence>
<accession>A0A1H0NQQ3</accession>
<evidence type="ECO:0000256" key="2">
    <source>
        <dbReference type="SAM" id="SignalP"/>
    </source>
</evidence>
<feature type="chain" id="PRO_5011456031" description="Lipoprotein" evidence="2">
    <location>
        <begin position="28"/>
        <end position="231"/>
    </location>
</feature>
<protein>
    <recommendedName>
        <fullName evidence="5">Lipoprotein</fullName>
    </recommendedName>
</protein>
<keyword evidence="4" id="KW-1185">Reference proteome</keyword>
<evidence type="ECO:0000313" key="4">
    <source>
        <dbReference type="Proteomes" id="UP000199317"/>
    </source>
</evidence>
<evidence type="ECO:0000313" key="3">
    <source>
        <dbReference type="EMBL" id="SDO94886.1"/>
    </source>
</evidence>
<dbReference type="AlphaFoldDB" id="A0A1H0NQQ3"/>